<evidence type="ECO:0000313" key="2">
    <source>
        <dbReference type="EMBL" id="ODR99669.1"/>
    </source>
</evidence>
<gene>
    <name evidence="2" type="ORF">AUC69_08600</name>
</gene>
<feature type="compositionally biased region" description="Polar residues" evidence="1">
    <location>
        <begin position="14"/>
        <end position="45"/>
    </location>
</feature>
<dbReference type="EMBL" id="LPWF01000016">
    <property type="protein sequence ID" value="ODR99669.1"/>
    <property type="molecule type" value="Genomic_DNA"/>
</dbReference>
<comment type="caution">
    <text evidence="2">The sequence shown here is derived from an EMBL/GenBank/DDBJ whole genome shotgun (WGS) entry which is preliminary data.</text>
</comment>
<accession>A0A1E3W1Q0</accession>
<proteinExistence type="predicted"/>
<evidence type="ECO:0000256" key="1">
    <source>
        <dbReference type="SAM" id="MobiDB-lite"/>
    </source>
</evidence>
<dbReference type="RefSeq" id="WP_069441214.1">
    <property type="nucleotide sequence ID" value="NZ_LPWF01000016.1"/>
</dbReference>
<keyword evidence="3" id="KW-1185">Reference proteome</keyword>
<sequence length="69" mass="7278">MALDQAPRDGASGEDTSTPVRPSSAGNSHTKLATNTIATRLTSCQSKRRRFSGGAPGVLGERRRGRLPN</sequence>
<dbReference type="AlphaFoldDB" id="A0A1E3W1Q0"/>
<organism evidence="2 3">
    <name type="scientific">Methyloceanibacter superfactus</name>
    <dbReference type="NCBI Taxonomy" id="1774969"/>
    <lineage>
        <taxon>Bacteria</taxon>
        <taxon>Pseudomonadati</taxon>
        <taxon>Pseudomonadota</taxon>
        <taxon>Alphaproteobacteria</taxon>
        <taxon>Hyphomicrobiales</taxon>
        <taxon>Hyphomicrobiaceae</taxon>
        <taxon>Methyloceanibacter</taxon>
    </lineage>
</organism>
<feature type="region of interest" description="Disordered" evidence="1">
    <location>
        <begin position="1"/>
        <end position="69"/>
    </location>
</feature>
<evidence type="ECO:0000313" key="3">
    <source>
        <dbReference type="Proteomes" id="UP000094472"/>
    </source>
</evidence>
<reference evidence="2 3" key="1">
    <citation type="journal article" date="2016" name="Environ. Microbiol.">
        <title>New Methyloceanibacter diversity from North Sea sediments includes methanotroph containing solely the soluble methane monooxygenase.</title>
        <authorList>
            <person name="Vekeman B."/>
            <person name="Kerckhof F.M."/>
            <person name="Cremers G."/>
            <person name="de Vos P."/>
            <person name="Vandamme P."/>
            <person name="Boon N."/>
            <person name="Op den Camp H.J."/>
            <person name="Heylen K."/>
        </authorList>
    </citation>
    <scope>NUCLEOTIDE SEQUENCE [LARGE SCALE GENOMIC DNA]</scope>
    <source>
        <strain evidence="2 3">R-67175</strain>
    </source>
</reference>
<protein>
    <submittedName>
        <fullName evidence="2">Uncharacterized protein</fullName>
    </submittedName>
</protein>
<dbReference type="Proteomes" id="UP000094472">
    <property type="component" value="Unassembled WGS sequence"/>
</dbReference>
<name>A0A1E3W1Q0_9HYPH</name>